<evidence type="ECO:0000313" key="9">
    <source>
        <dbReference type="Ensembl" id="ENSGMOP00000002472.2"/>
    </source>
</evidence>
<keyword evidence="10" id="KW-1185">Reference proteome</keyword>
<dbReference type="Proteomes" id="UP000694546">
    <property type="component" value="Chromosome 7"/>
</dbReference>
<dbReference type="PANTHER" id="PTHR23122">
    <property type="entry name" value="MEMBRANE-ASSOCIATED GUANYLATE KINASE MAGUK"/>
    <property type="match status" value="1"/>
</dbReference>
<dbReference type="InterPro" id="IPR008144">
    <property type="entry name" value="Guanylate_kin-like_dom"/>
</dbReference>
<feature type="domain" description="Guanylate kinase-like" evidence="6">
    <location>
        <begin position="362"/>
        <end position="551"/>
    </location>
</feature>
<dbReference type="InterPro" id="IPR001478">
    <property type="entry name" value="PDZ"/>
</dbReference>
<dbReference type="Pfam" id="PF00595">
    <property type="entry name" value="PDZ"/>
    <property type="match status" value="1"/>
</dbReference>
<dbReference type="InterPro" id="IPR036028">
    <property type="entry name" value="SH3-like_dom_sf"/>
</dbReference>
<proteinExistence type="inferred from homology"/>
<feature type="domain" description="L27" evidence="8">
    <location>
        <begin position="49"/>
        <end position="103"/>
    </location>
</feature>
<evidence type="ECO:0000259" key="6">
    <source>
        <dbReference type="PROSITE" id="PS50052"/>
    </source>
</evidence>
<dbReference type="Pfam" id="PF00625">
    <property type="entry name" value="Guanylate_kin"/>
    <property type="match status" value="1"/>
</dbReference>
<evidence type="ECO:0000313" key="10">
    <source>
        <dbReference type="Proteomes" id="UP000694546"/>
    </source>
</evidence>
<protein>
    <submittedName>
        <fullName evidence="9">Membrane protein, palmitoylated 4-like</fullName>
    </submittedName>
</protein>
<dbReference type="PROSITE" id="PS00856">
    <property type="entry name" value="GUANYLATE_KINASE_1"/>
    <property type="match status" value="1"/>
</dbReference>
<dbReference type="SUPFAM" id="SSF101288">
    <property type="entry name" value="L27 domain"/>
    <property type="match status" value="1"/>
</dbReference>
<dbReference type="InterPro" id="IPR036034">
    <property type="entry name" value="PDZ_sf"/>
</dbReference>
<dbReference type="InterPro" id="IPR014775">
    <property type="entry name" value="L27_C"/>
</dbReference>
<dbReference type="OMA" id="PACWIRP"/>
<name>A0A8C4YYI9_GADMO</name>
<evidence type="ECO:0000256" key="4">
    <source>
        <dbReference type="SAM" id="MobiDB-lite"/>
    </source>
</evidence>
<dbReference type="SUPFAM" id="SSF52540">
    <property type="entry name" value="P-loop containing nucleoside triphosphate hydrolases"/>
    <property type="match status" value="1"/>
</dbReference>
<dbReference type="Gene3D" id="1.10.287.650">
    <property type="entry name" value="L27 domain"/>
    <property type="match status" value="1"/>
</dbReference>
<evidence type="ECO:0000259" key="5">
    <source>
        <dbReference type="PROSITE" id="PS50002"/>
    </source>
</evidence>
<accession>A0A8C4YYI9</accession>
<dbReference type="InterPro" id="IPR008145">
    <property type="entry name" value="GK/Ca_channel_bsu"/>
</dbReference>
<evidence type="ECO:0000256" key="1">
    <source>
        <dbReference type="ARBA" id="ARBA00007014"/>
    </source>
</evidence>
<dbReference type="PROSITE" id="PS50106">
    <property type="entry name" value="PDZ"/>
    <property type="match status" value="1"/>
</dbReference>
<evidence type="ECO:0000259" key="8">
    <source>
        <dbReference type="PROSITE" id="PS51022"/>
    </source>
</evidence>
<feature type="domain" description="L27" evidence="8">
    <location>
        <begin position="1"/>
        <end position="45"/>
    </location>
</feature>
<dbReference type="SUPFAM" id="SSF50156">
    <property type="entry name" value="PDZ domain-like"/>
    <property type="match status" value="1"/>
</dbReference>
<feature type="region of interest" description="Disordered" evidence="4">
    <location>
        <begin position="387"/>
        <end position="407"/>
    </location>
</feature>
<dbReference type="CDD" id="cd00071">
    <property type="entry name" value="GMPK"/>
    <property type="match status" value="1"/>
</dbReference>
<dbReference type="Gene3D" id="2.30.30.40">
    <property type="entry name" value="SH3 Domains"/>
    <property type="match status" value="1"/>
</dbReference>
<dbReference type="InterPro" id="IPR004172">
    <property type="entry name" value="L27_dom"/>
</dbReference>
<feature type="domain" description="PDZ" evidence="7">
    <location>
        <begin position="120"/>
        <end position="201"/>
    </location>
</feature>
<dbReference type="SMART" id="SM00072">
    <property type="entry name" value="GuKc"/>
    <property type="match status" value="1"/>
</dbReference>
<dbReference type="InterPro" id="IPR027417">
    <property type="entry name" value="P-loop_NTPase"/>
</dbReference>
<dbReference type="Gene3D" id="2.30.42.10">
    <property type="match status" value="1"/>
</dbReference>
<dbReference type="AlphaFoldDB" id="A0A8C4YYI9"/>
<reference evidence="9" key="2">
    <citation type="submission" date="2025-09" db="UniProtKB">
        <authorList>
            <consortium name="Ensembl"/>
        </authorList>
    </citation>
    <scope>IDENTIFICATION</scope>
</reference>
<dbReference type="PROSITE" id="PS50002">
    <property type="entry name" value="SH3"/>
    <property type="match status" value="1"/>
</dbReference>
<dbReference type="Pfam" id="PF02828">
    <property type="entry name" value="L27"/>
    <property type="match status" value="1"/>
</dbReference>
<keyword evidence="2 3" id="KW-0728">SH3 domain</keyword>
<dbReference type="GeneTree" id="ENSGT00940000156444"/>
<dbReference type="InterPro" id="IPR001452">
    <property type="entry name" value="SH3_domain"/>
</dbReference>
<dbReference type="SMART" id="SM00228">
    <property type="entry name" value="PDZ"/>
    <property type="match status" value="1"/>
</dbReference>
<dbReference type="Gene3D" id="3.40.50.300">
    <property type="entry name" value="P-loop containing nucleotide triphosphate hydrolases"/>
    <property type="match status" value="1"/>
</dbReference>
<evidence type="ECO:0000256" key="3">
    <source>
        <dbReference type="PROSITE-ProRule" id="PRU00192"/>
    </source>
</evidence>
<dbReference type="SUPFAM" id="SSF50044">
    <property type="entry name" value="SH3-domain"/>
    <property type="match status" value="1"/>
</dbReference>
<feature type="domain" description="SH3" evidence="5">
    <location>
        <begin position="208"/>
        <end position="278"/>
    </location>
</feature>
<organism evidence="9 10">
    <name type="scientific">Gadus morhua</name>
    <name type="common">Atlantic cod</name>
    <dbReference type="NCBI Taxonomy" id="8049"/>
    <lineage>
        <taxon>Eukaryota</taxon>
        <taxon>Metazoa</taxon>
        <taxon>Chordata</taxon>
        <taxon>Craniata</taxon>
        <taxon>Vertebrata</taxon>
        <taxon>Euteleostomi</taxon>
        <taxon>Actinopterygii</taxon>
        <taxon>Neopterygii</taxon>
        <taxon>Teleostei</taxon>
        <taxon>Neoteleostei</taxon>
        <taxon>Acanthomorphata</taxon>
        <taxon>Zeiogadaria</taxon>
        <taxon>Gadariae</taxon>
        <taxon>Gadiformes</taxon>
        <taxon>Gadoidei</taxon>
        <taxon>Gadidae</taxon>
        <taxon>Gadus</taxon>
    </lineage>
</organism>
<dbReference type="InterPro" id="IPR020590">
    <property type="entry name" value="Guanylate_kinase_CS"/>
</dbReference>
<evidence type="ECO:0000256" key="2">
    <source>
        <dbReference type="ARBA" id="ARBA00022443"/>
    </source>
</evidence>
<dbReference type="PROSITE" id="PS50052">
    <property type="entry name" value="GUANYLATE_KINASE_2"/>
    <property type="match status" value="1"/>
</dbReference>
<dbReference type="PROSITE" id="PS51022">
    <property type="entry name" value="L27"/>
    <property type="match status" value="2"/>
</dbReference>
<comment type="similarity">
    <text evidence="1">Belongs to the MAGUK family.</text>
</comment>
<evidence type="ECO:0000259" key="7">
    <source>
        <dbReference type="PROSITE" id="PS50106"/>
    </source>
</evidence>
<dbReference type="SMART" id="SM00326">
    <property type="entry name" value="SH3"/>
    <property type="match status" value="1"/>
</dbReference>
<dbReference type="SMART" id="SM00569">
    <property type="entry name" value="L27"/>
    <property type="match status" value="2"/>
</dbReference>
<dbReference type="Ensembl" id="ENSGMOT00000002553.2">
    <property type="protein sequence ID" value="ENSGMOP00000002472.2"/>
    <property type="gene ID" value="ENSGMOG00000002312.2"/>
</dbReference>
<reference evidence="9" key="1">
    <citation type="submission" date="2025-08" db="UniProtKB">
        <authorList>
            <consortium name="Ensembl"/>
        </authorList>
    </citation>
    <scope>IDENTIFICATION</scope>
</reference>
<sequence length="571" mass="63921">MEEVKQSVELDGGGAGLLHTLLSSTWLQALLQAFECLHRFKRQSPTPALTYASGLSLQLLIDIRSLSGCSDEAKELYRLLRRPNVQALFSAHDSVALRDYEPVLPPMPQEIPPDEEATRTVCLVKNKQPLGATIKRNEITGEIFVARVIHGGLAERSGLLNAGDRILEVNGFVVDGMEPEQVIQTVARSHGTIMFKVVPITERPVHSQTMLYMRAMADYSPQQDPSIPCADAGMGFQRGDVLEVVDQSDALWWQAKKLPSTGGCAGLVPSANLLRRKQREHWWSQPYQLHSCTQTLKRSCLPMGRSPLILLAAGFRRSLRQCRRRSHSTTQPSCSTRCPASTALSSPYEEVVRYQRGAGETHRLVALIGASGVGVNELRRRLIASDPDHFQGATPHTTRAPRSHEENGREYNFISREYKELRLMFSRFLEYGEFQGSLYGTSIQAVKDVLTAGKICVIDIEPNAIQAVRTHELKAYIVFIKPPSAERLRETRQEAVITNDNHANRPFKDQDLVDLEEASRRLESHYCQFFDRVMLNEELGPSTAQLLGAAQQAQDLPQWVPAAWIRPPQES</sequence>
<dbReference type="InterPro" id="IPR036892">
    <property type="entry name" value="L27_dom_sf"/>
</dbReference>
<dbReference type="InterPro" id="IPR050716">
    <property type="entry name" value="MAGUK"/>
</dbReference>